<dbReference type="Proteomes" id="UP000694892">
    <property type="component" value="Chromosome 2L"/>
</dbReference>
<dbReference type="EMBL" id="CM004468">
    <property type="protein sequence ID" value="OCT95375.1"/>
    <property type="molecule type" value="Genomic_DNA"/>
</dbReference>
<name>A0A974HZ16_XENLA</name>
<gene>
    <name evidence="1" type="ORF">XELAEV_18013064mg</name>
</gene>
<sequence length="73" mass="7922">MTCREEHFSPTLRSGGRVWIALPALYKSCSLCSAGRCLLPSYISTTDHSAQAPGAEVMGLLVLHRCPDYNPNA</sequence>
<dbReference type="AlphaFoldDB" id="A0A974HZ16"/>
<accession>A0A974HZ16</accession>
<protein>
    <submittedName>
        <fullName evidence="1">Uncharacterized protein</fullName>
    </submittedName>
</protein>
<proteinExistence type="predicted"/>
<evidence type="ECO:0000313" key="1">
    <source>
        <dbReference type="EMBL" id="OCT95375.1"/>
    </source>
</evidence>
<evidence type="ECO:0000313" key="2">
    <source>
        <dbReference type="Proteomes" id="UP000694892"/>
    </source>
</evidence>
<organism evidence="1 2">
    <name type="scientific">Xenopus laevis</name>
    <name type="common">African clawed frog</name>
    <dbReference type="NCBI Taxonomy" id="8355"/>
    <lineage>
        <taxon>Eukaryota</taxon>
        <taxon>Metazoa</taxon>
        <taxon>Chordata</taxon>
        <taxon>Craniata</taxon>
        <taxon>Vertebrata</taxon>
        <taxon>Euteleostomi</taxon>
        <taxon>Amphibia</taxon>
        <taxon>Batrachia</taxon>
        <taxon>Anura</taxon>
        <taxon>Pipoidea</taxon>
        <taxon>Pipidae</taxon>
        <taxon>Xenopodinae</taxon>
        <taxon>Xenopus</taxon>
        <taxon>Xenopus</taxon>
    </lineage>
</organism>
<reference evidence="2" key="1">
    <citation type="journal article" date="2016" name="Nature">
        <title>Genome evolution in the allotetraploid frog Xenopus laevis.</title>
        <authorList>
            <person name="Session A.M."/>
            <person name="Uno Y."/>
            <person name="Kwon T."/>
            <person name="Chapman J.A."/>
            <person name="Toyoda A."/>
            <person name="Takahashi S."/>
            <person name="Fukui A."/>
            <person name="Hikosaka A."/>
            <person name="Suzuki A."/>
            <person name="Kondo M."/>
            <person name="van Heeringen S.J."/>
            <person name="Quigley I."/>
            <person name="Heinz S."/>
            <person name="Ogino H."/>
            <person name="Ochi H."/>
            <person name="Hellsten U."/>
            <person name="Lyons J.B."/>
            <person name="Simakov O."/>
            <person name="Putnam N."/>
            <person name="Stites J."/>
            <person name="Kuroki Y."/>
            <person name="Tanaka T."/>
            <person name="Michiue T."/>
            <person name="Watanabe M."/>
            <person name="Bogdanovic O."/>
            <person name="Lister R."/>
            <person name="Georgiou G."/>
            <person name="Paranjpe S.S."/>
            <person name="van Kruijsbergen I."/>
            <person name="Shu S."/>
            <person name="Carlson J."/>
            <person name="Kinoshita T."/>
            <person name="Ohta Y."/>
            <person name="Mawaribuchi S."/>
            <person name="Jenkins J."/>
            <person name="Grimwood J."/>
            <person name="Schmutz J."/>
            <person name="Mitros T."/>
            <person name="Mozaffari S.V."/>
            <person name="Suzuki Y."/>
            <person name="Haramoto Y."/>
            <person name="Yamamoto T.S."/>
            <person name="Takagi C."/>
            <person name="Heald R."/>
            <person name="Miller K."/>
            <person name="Haudenschild C."/>
            <person name="Kitzman J."/>
            <person name="Nakayama T."/>
            <person name="Izutsu Y."/>
            <person name="Robert J."/>
            <person name="Fortriede J."/>
            <person name="Burns K."/>
            <person name="Lotay V."/>
            <person name="Karimi K."/>
            <person name="Yasuoka Y."/>
            <person name="Dichmann D.S."/>
            <person name="Flajnik M.F."/>
            <person name="Houston D.W."/>
            <person name="Shendure J."/>
            <person name="DuPasquier L."/>
            <person name="Vize P.D."/>
            <person name="Zorn A.M."/>
            <person name="Ito M."/>
            <person name="Marcotte E.M."/>
            <person name="Wallingford J.B."/>
            <person name="Ito Y."/>
            <person name="Asashima M."/>
            <person name="Ueno N."/>
            <person name="Matsuda Y."/>
            <person name="Veenstra G.J."/>
            <person name="Fujiyama A."/>
            <person name="Harland R.M."/>
            <person name="Taira M."/>
            <person name="Rokhsar D.S."/>
        </authorList>
    </citation>
    <scope>NUCLEOTIDE SEQUENCE [LARGE SCALE GENOMIC DNA]</scope>
    <source>
        <strain evidence="2">J</strain>
    </source>
</reference>